<feature type="domain" description="DUF5606" evidence="1">
    <location>
        <begin position="2"/>
        <end position="47"/>
    </location>
</feature>
<dbReference type="STRING" id="681398.PJIAN_4688"/>
<gene>
    <name evidence="3" type="ORF">PJIAN_4688</name>
</gene>
<dbReference type="Gene3D" id="1.10.10.1650">
    <property type="match status" value="1"/>
</dbReference>
<protein>
    <submittedName>
        <fullName evidence="3">Uncharacterized protein</fullName>
    </submittedName>
</protein>
<name>A0A171AQZ6_9BACT</name>
<evidence type="ECO:0000313" key="3">
    <source>
        <dbReference type="EMBL" id="GAT64139.1"/>
    </source>
</evidence>
<accession>A0A171AQZ6</accession>
<dbReference type="InterPro" id="IPR041218">
    <property type="entry name" value="DUF5606"/>
</dbReference>
<comment type="caution">
    <text evidence="3">The sequence shown here is derived from an EMBL/GenBank/DDBJ whole genome shotgun (WGS) entry which is preliminary data.</text>
</comment>
<dbReference type="InterPro" id="IPR049282">
    <property type="entry name" value="BVU_3817_N_sf"/>
</dbReference>
<dbReference type="Pfam" id="PF21186">
    <property type="entry name" value="DUF6852"/>
    <property type="match status" value="1"/>
</dbReference>
<evidence type="ECO:0000259" key="2">
    <source>
        <dbReference type="Pfam" id="PF21186"/>
    </source>
</evidence>
<reference evidence="4" key="1">
    <citation type="submission" date="2016-04" db="EMBL/GenBank/DDBJ databases">
        <title>Draft genome sequence of Paludibacter jiangxiensis strain NM7.</title>
        <authorList>
            <person name="Qiu Y."/>
            <person name="Matsuura N."/>
            <person name="Ohashi A."/>
            <person name="Tourlousse M.D."/>
            <person name="Sekiguchi Y."/>
        </authorList>
    </citation>
    <scope>NUCLEOTIDE SEQUENCE [LARGE SCALE GENOMIC DNA]</scope>
    <source>
        <strain evidence="4">NM7</strain>
    </source>
</reference>
<evidence type="ECO:0000313" key="4">
    <source>
        <dbReference type="Proteomes" id="UP000076586"/>
    </source>
</evidence>
<dbReference type="OrthoDB" id="675198at2"/>
<dbReference type="Gene3D" id="2.30.30.730">
    <property type="match status" value="1"/>
</dbReference>
<organism evidence="3 4">
    <name type="scientific">Paludibacter jiangxiensis</name>
    <dbReference type="NCBI Taxonomy" id="681398"/>
    <lineage>
        <taxon>Bacteria</taxon>
        <taxon>Pseudomonadati</taxon>
        <taxon>Bacteroidota</taxon>
        <taxon>Bacteroidia</taxon>
        <taxon>Bacteroidales</taxon>
        <taxon>Paludibacteraceae</taxon>
        <taxon>Paludibacter</taxon>
    </lineage>
</organism>
<dbReference type="AlphaFoldDB" id="A0A171AQZ6"/>
<sequence length="138" mass="15235">MLKKILSVSGKPGLFKLISQGKNMMIIESLVDKKRGPALAHDRVVSLGDISIYTDSDELPLRAVFANIKEKEAGNKASIDPKADGNALRSYFGEVVPDFDKDRVHTSDIKKIISWYNLLIENELTDFAAAEEEKAAEA</sequence>
<dbReference type="EMBL" id="BDCR01000004">
    <property type="protein sequence ID" value="GAT64139.1"/>
    <property type="molecule type" value="Genomic_DNA"/>
</dbReference>
<keyword evidence="4" id="KW-1185">Reference proteome</keyword>
<dbReference type="Proteomes" id="UP000076586">
    <property type="component" value="Unassembled WGS sequence"/>
</dbReference>
<proteinExistence type="predicted"/>
<reference evidence="4" key="2">
    <citation type="journal article" date="2017" name="Genome Announc.">
        <title>Draft genome sequence of Paludibacter jiangxiensis NM7(T), a propionate-producing fermentative bacterium.</title>
        <authorList>
            <person name="Qiu Y.-L."/>
            <person name="Tourlousse D.M."/>
            <person name="Matsuura N."/>
            <person name="Ohashi A."/>
            <person name="Sekiguchi Y."/>
        </authorList>
    </citation>
    <scope>NUCLEOTIDE SEQUENCE [LARGE SCALE GENOMIC DNA]</scope>
    <source>
        <strain evidence="4">NM7</strain>
    </source>
</reference>
<dbReference type="Pfam" id="PF18347">
    <property type="entry name" value="DUF5606"/>
    <property type="match status" value="1"/>
</dbReference>
<dbReference type="RefSeq" id="WP_068706484.1">
    <property type="nucleotide sequence ID" value="NZ_BDCR01000004.1"/>
</dbReference>
<evidence type="ECO:0000259" key="1">
    <source>
        <dbReference type="Pfam" id="PF18347"/>
    </source>
</evidence>
<dbReference type="InterPro" id="IPR049281">
    <property type="entry name" value="BVU_3817-like_C_sf"/>
</dbReference>
<dbReference type="InterPro" id="IPR049280">
    <property type="entry name" value="DUF6852"/>
</dbReference>
<feature type="domain" description="DUF6852" evidence="2">
    <location>
        <begin position="50"/>
        <end position="119"/>
    </location>
</feature>